<feature type="transmembrane region" description="Helical" evidence="1">
    <location>
        <begin position="233"/>
        <end position="258"/>
    </location>
</feature>
<sequence>MPDTTPLPPLAFQREASEIHQELMRASQAYLATRGDHRFADGRMFAKLLALILLCAGFYALSLQQQHFWAYFGCYVGFIFSAMMLTVNVVHDASHNAVFKRAKLNHWLNFFVSMPLGLDADCWRVRHVIFHHAYNNIEGYDPDIEPNGVLRQTPFQRRKAFMRLQPYYWPIVAALTFPYYIWLFDWLDRAGKTRMTPKMMFQGRKGWGIFLLGKLAHFTLALAVPLWLTPPTIGVGTVLLTYLLSQMLSSLVFVMLIVGTHWAKANFYQAPEQGRLAHGWYQHVFATTFDWQASPAWLGYWLGGANLHLTHHLFPHWNHRHYPALSRIIEEVAPRFGIDYRVLELRELLRLQQRFLSAMGRKPS</sequence>
<protein>
    <submittedName>
        <fullName evidence="3">Acyl-CoA desaturase</fullName>
    </submittedName>
</protein>
<dbReference type="EMBL" id="CP033893">
    <property type="protein sequence ID" value="QDL35397.1"/>
    <property type="molecule type" value="Genomic_DNA"/>
</dbReference>
<dbReference type="GO" id="GO:0016717">
    <property type="term" value="F:oxidoreductase activity, acting on paired donors, with oxidation of a pair of donors resulting in the reduction of molecular oxygen to two molecules of water"/>
    <property type="evidence" value="ECO:0007669"/>
    <property type="project" value="TreeGrafter"/>
</dbReference>
<evidence type="ECO:0000313" key="4">
    <source>
        <dbReference type="Proteomes" id="UP000317572"/>
    </source>
</evidence>
<dbReference type="PANTHER" id="PTHR19353:SF19">
    <property type="entry name" value="DELTA(5) FATTY ACID DESATURASE C-RELATED"/>
    <property type="match status" value="1"/>
</dbReference>
<evidence type="ECO:0000313" key="3">
    <source>
        <dbReference type="EMBL" id="QDL35397.1"/>
    </source>
</evidence>
<name>A0A515D4Q7_SERLI</name>
<dbReference type="RefSeq" id="WP_142816398.1">
    <property type="nucleotide sequence ID" value="NZ_CP033893.1"/>
</dbReference>
<dbReference type="STRING" id="614.XJ20_09185"/>
<feature type="transmembrane region" description="Helical" evidence="1">
    <location>
        <begin position="167"/>
        <end position="187"/>
    </location>
</feature>
<dbReference type="CDD" id="cd03506">
    <property type="entry name" value="Delta6-FADS-like"/>
    <property type="match status" value="1"/>
</dbReference>
<keyword evidence="1" id="KW-0472">Membrane</keyword>
<dbReference type="PANTHER" id="PTHR19353">
    <property type="entry name" value="FATTY ACID DESATURASE 2"/>
    <property type="match status" value="1"/>
</dbReference>
<dbReference type="InterPro" id="IPR012171">
    <property type="entry name" value="Fatty_acid_desaturase"/>
</dbReference>
<gene>
    <name evidence="3" type="ORF">EGO53_07605</name>
</gene>
<feature type="transmembrane region" description="Helical" evidence="1">
    <location>
        <begin position="207"/>
        <end position="227"/>
    </location>
</feature>
<dbReference type="GO" id="GO:0008610">
    <property type="term" value="P:lipid biosynthetic process"/>
    <property type="evidence" value="ECO:0007669"/>
    <property type="project" value="UniProtKB-ARBA"/>
</dbReference>
<dbReference type="InterPro" id="IPR005804">
    <property type="entry name" value="FA_desaturase_dom"/>
</dbReference>
<accession>A0A515D4Q7</accession>
<organism evidence="3 4">
    <name type="scientific">Serratia liquefaciens</name>
    <dbReference type="NCBI Taxonomy" id="614"/>
    <lineage>
        <taxon>Bacteria</taxon>
        <taxon>Pseudomonadati</taxon>
        <taxon>Pseudomonadota</taxon>
        <taxon>Gammaproteobacteria</taxon>
        <taxon>Enterobacterales</taxon>
        <taxon>Yersiniaceae</taxon>
        <taxon>Serratia</taxon>
    </lineage>
</organism>
<keyword evidence="1" id="KW-1133">Transmembrane helix</keyword>
<dbReference type="AlphaFoldDB" id="A0A515D4Q7"/>
<keyword evidence="1" id="KW-0812">Transmembrane</keyword>
<dbReference type="Pfam" id="PF00487">
    <property type="entry name" value="FA_desaturase"/>
    <property type="match status" value="1"/>
</dbReference>
<evidence type="ECO:0000259" key="2">
    <source>
        <dbReference type="Pfam" id="PF00487"/>
    </source>
</evidence>
<feature type="transmembrane region" description="Helical" evidence="1">
    <location>
        <begin position="68"/>
        <end position="90"/>
    </location>
</feature>
<reference evidence="3 4" key="1">
    <citation type="submission" date="2018-11" db="EMBL/GenBank/DDBJ databases">
        <title>The first complete genome of Serratia liquefaciens isolated from metalophyte plant revel distinctness adaptive mechanisms in an extreme habitat.</title>
        <authorList>
            <person name="Caneschi W.L."/>
            <person name="Sanchez A.B."/>
            <person name="Felestrino E.B."/>
            <person name="Assis R.A.B."/>
            <person name="Lemes C.G.C."/>
            <person name="Cordeiro I.F."/>
            <person name="Fonseca N.P."/>
            <person name="Villa M."/>
            <person name="Vieira I.T."/>
            <person name="Moraes L.A."/>
            <person name="Kamino L.H.Y."/>
            <person name="do Carmo F."/>
            <person name="Garcia C.M."/>
            <person name="Almeida N.F."/>
            <person name="Silva R.S."/>
            <person name="Ferro J.A."/>
            <person name="Ferro M.I.T."/>
            <person name="Varani A.M."/>
            <person name="Ferreira R.M."/>
            <person name="dos Santos V.L."/>
            <person name="Silva U.C."/>
            <person name="Setubal J.C."/>
            <person name="Moreira L.M."/>
        </authorList>
    </citation>
    <scope>NUCLEOTIDE SEQUENCE [LARGE SCALE GENOMIC DNA]</scope>
    <source>
        <strain evidence="3 4">FG3</strain>
    </source>
</reference>
<feature type="transmembrane region" description="Helical" evidence="1">
    <location>
        <begin position="44"/>
        <end position="61"/>
    </location>
</feature>
<dbReference type="Proteomes" id="UP000317572">
    <property type="component" value="Chromosome"/>
</dbReference>
<feature type="domain" description="Fatty acid desaturase" evidence="2">
    <location>
        <begin position="69"/>
        <end position="341"/>
    </location>
</feature>
<evidence type="ECO:0000256" key="1">
    <source>
        <dbReference type="SAM" id="Phobius"/>
    </source>
</evidence>
<proteinExistence type="predicted"/>
<dbReference type="GO" id="GO:0016020">
    <property type="term" value="C:membrane"/>
    <property type="evidence" value="ECO:0007669"/>
    <property type="project" value="TreeGrafter"/>
</dbReference>